<accession>A0ABW5UTD9</accession>
<proteinExistence type="predicted"/>
<name>A0ABW5UTD9_9BURK</name>
<reference evidence="3" key="1">
    <citation type="journal article" date="2019" name="Int. J. Syst. Evol. Microbiol.">
        <title>The Global Catalogue of Microorganisms (GCM) 10K type strain sequencing project: providing services to taxonomists for standard genome sequencing and annotation.</title>
        <authorList>
            <consortium name="The Broad Institute Genomics Platform"/>
            <consortium name="The Broad Institute Genome Sequencing Center for Infectious Disease"/>
            <person name="Wu L."/>
            <person name="Ma J."/>
        </authorList>
    </citation>
    <scope>NUCLEOTIDE SEQUENCE [LARGE SCALE GENOMIC DNA]</scope>
    <source>
        <strain evidence="3">TISTR 1906</strain>
    </source>
</reference>
<keyword evidence="1" id="KW-0732">Signal</keyword>
<dbReference type="Proteomes" id="UP001597463">
    <property type="component" value="Unassembled WGS sequence"/>
</dbReference>
<organism evidence="2 3">
    <name type="scientific">Comamonas terrae</name>
    <dbReference type="NCBI Taxonomy" id="673548"/>
    <lineage>
        <taxon>Bacteria</taxon>
        <taxon>Pseudomonadati</taxon>
        <taxon>Pseudomonadota</taxon>
        <taxon>Betaproteobacteria</taxon>
        <taxon>Burkholderiales</taxon>
        <taxon>Comamonadaceae</taxon>
        <taxon>Comamonas</taxon>
    </lineage>
</organism>
<evidence type="ECO:0000313" key="3">
    <source>
        <dbReference type="Proteomes" id="UP001597463"/>
    </source>
</evidence>
<keyword evidence="3" id="KW-1185">Reference proteome</keyword>
<evidence type="ECO:0008006" key="4">
    <source>
        <dbReference type="Google" id="ProtNLM"/>
    </source>
</evidence>
<feature type="chain" id="PRO_5046637296" description="Lipoprotein" evidence="1">
    <location>
        <begin position="21"/>
        <end position="110"/>
    </location>
</feature>
<evidence type="ECO:0000313" key="2">
    <source>
        <dbReference type="EMBL" id="MFD2756193.1"/>
    </source>
</evidence>
<comment type="caution">
    <text evidence="2">The sequence shown here is derived from an EMBL/GenBank/DDBJ whole genome shotgun (WGS) entry which is preliminary data.</text>
</comment>
<dbReference type="EMBL" id="JBHUMV010000009">
    <property type="protein sequence ID" value="MFD2756193.1"/>
    <property type="molecule type" value="Genomic_DNA"/>
</dbReference>
<gene>
    <name evidence="2" type="ORF">ACFSW6_19145</name>
</gene>
<dbReference type="RefSeq" id="WP_157082195.1">
    <property type="nucleotide sequence ID" value="NZ_BCNT01000020.1"/>
</dbReference>
<sequence>MRKSLAALFLSLACGGAALAEGVPEISQSVLRSALAEKLKGHGIADIKNLEVFEDKKEKGAFHICGEVKTDSSEGYTPFFAFIVSMEKYAIMDLSADSPKLCAISRNGGL</sequence>
<protein>
    <recommendedName>
        <fullName evidence="4">Lipoprotein</fullName>
    </recommendedName>
</protein>
<feature type="signal peptide" evidence="1">
    <location>
        <begin position="1"/>
        <end position="20"/>
    </location>
</feature>
<evidence type="ECO:0000256" key="1">
    <source>
        <dbReference type="SAM" id="SignalP"/>
    </source>
</evidence>